<organism evidence="2 3">
    <name type="scientific">Anopheles minimus</name>
    <dbReference type="NCBI Taxonomy" id="112268"/>
    <lineage>
        <taxon>Eukaryota</taxon>
        <taxon>Metazoa</taxon>
        <taxon>Ecdysozoa</taxon>
        <taxon>Arthropoda</taxon>
        <taxon>Hexapoda</taxon>
        <taxon>Insecta</taxon>
        <taxon>Pterygota</taxon>
        <taxon>Neoptera</taxon>
        <taxon>Endopterygota</taxon>
        <taxon>Diptera</taxon>
        <taxon>Nematocera</taxon>
        <taxon>Culicoidea</taxon>
        <taxon>Culicidae</taxon>
        <taxon>Anophelinae</taxon>
        <taxon>Anopheles</taxon>
    </lineage>
</organism>
<feature type="region of interest" description="Disordered" evidence="1">
    <location>
        <begin position="1"/>
        <end position="51"/>
    </location>
</feature>
<dbReference type="VEuPathDB" id="VectorBase:AMIN014488"/>
<evidence type="ECO:0000313" key="3">
    <source>
        <dbReference type="Proteomes" id="UP000075920"/>
    </source>
</evidence>
<reference evidence="3" key="1">
    <citation type="submission" date="2013-03" db="EMBL/GenBank/DDBJ databases">
        <title>The Genome Sequence of Anopheles minimus MINIMUS1.</title>
        <authorList>
            <consortium name="The Broad Institute Genomics Platform"/>
            <person name="Neafsey D.E."/>
            <person name="Walton C."/>
            <person name="Walker B."/>
            <person name="Young S.K."/>
            <person name="Zeng Q."/>
            <person name="Gargeya S."/>
            <person name="Fitzgerald M."/>
            <person name="Haas B."/>
            <person name="Abouelleil A."/>
            <person name="Allen A.W."/>
            <person name="Alvarado L."/>
            <person name="Arachchi H.M."/>
            <person name="Berlin A.M."/>
            <person name="Chapman S.B."/>
            <person name="Gainer-Dewar J."/>
            <person name="Goldberg J."/>
            <person name="Griggs A."/>
            <person name="Gujja S."/>
            <person name="Hansen M."/>
            <person name="Howarth C."/>
            <person name="Imamovic A."/>
            <person name="Ireland A."/>
            <person name="Larimer J."/>
            <person name="McCowan C."/>
            <person name="Murphy C."/>
            <person name="Pearson M."/>
            <person name="Poon T.W."/>
            <person name="Priest M."/>
            <person name="Roberts A."/>
            <person name="Saif S."/>
            <person name="Shea T."/>
            <person name="Sisk P."/>
            <person name="Sykes S."/>
            <person name="Wortman J."/>
            <person name="Nusbaum C."/>
            <person name="Birren B."/>
        </authorList>
    </citation>
    <scope>NUCLEOTIDE SEQUENCE [LARGE SCALE GENOMIC DNA]</scope>
    <source>
        <strain evidence="3">MINIMUS1</strain>
    </source>
</reference>
<dbReference type="AlphaFoldDB" id="A0A182WP79"/>
<dbReference type="Proteomes" id="UP000075920">
    <property type="component" value="Unassembled WGS sequence"/>
</dbReference>
<protein>
    <submittedName>
        <fullName evidence="2">Uncharacterized protein</fullName>
    </submittedName>
</protein>
<dbReference type="EnsemblMetazoa" id="AMIN014488-RA">
    <property type="protein sequence ID" value="AMIN014488-PA"/>
    <property type="gene ID" value="AMIN014488"/>
</dbReference>
<reference evidence="2" key="2">
    <citation type="submission" date="2020-05" db="UniProtKB">
        <authorList>
            <consortium name="EnsemblMetazoa"/>
        </authorList>
    </citation>
    <scope>IDENTIFICATION</scope>
    <source>
        <strain evidence="2">MINIMUS1</strain>
    </source>
</reference>
<evidence type="ECO:0000313" key="2">
    <source>
        <dbReference type="EnsemblMetazoa" id="AMIN014488-PA"/>
    </source>
</evidence>
<evidence type="ECO:0000256" key="1">
    <source>
        <dbReference type="SAM" id="MobiDB-lite"/>
    </source>
</evidence>
<name>A0A182WP79_9DIPT</name>
<proteinExistence type="predicted"/>
<sequence length="51" mass="5558">MRFNVPVRHCSGSGKTKRKNSYPENSGYPPGKREPGPRRLISTGCGGAQKI</sequence>
<accession>A0A182WP79</accession>
<keyword evidence="3" id="KW-1185">Reference proteome</keyword>